<accession>A0A9X0CX17</accession>
<evidence type="ECO:0000259" key="3">
    <source>
        <dbReference type="PROSITE" id="PS50835"/>
    </source>
</evidence>
<dbReference type="Pfam" id="PF13927">
    <property type="entry name" value="Ig_3"/>
    <property type="match status" value="1"/>
</dbReference>
<protein>
    <submittedName>
        <fullName evidence="4">Contactin 4</fullName>
    </submittedName>
</protein>
<dbReference type="PANTHER" id="PTHR45080">
    <property type="entry name" value="CONTACTIN 5"/>
    <property type="match status" value="1"/>
</dbReference>
<feature type="domain" description="Ig-like" evidence="3">
    <location>
        <begin position="156"/>
        <end position="239"/>
    </location>
</feature>
<dbReference type="InterPro" id="IPR007110">
    <property type="entry name" value="Ig-like_dom"/>
</dbReference>
<dbReference type="CDD" id="cd00096">
    <property type="entry name" value="Ig"/>
    <property type="match status" value="1"/>
</dbReference>
<dbReference type="SMART" id="SM00409">
    <property type="entry name" value="IG"/>
    <property type="match status" value="2"/>
</dbReference>
<evidence type="ECO:0000313" key="5">
    <source>
        <dbReference type="Proteomes" id="UP001163046"/>
    </source>
</evidence>
<dbReference type="GO" id="GO:0043025">
    <property type="term" value="C:neuronal cell body"/>
    <property type="evidence" value="ECO:0007669"/>
    <property type="project" value="TreeGrafter"/>
</dbReference>
<dbReference type="EMBL" id="MU826377">
    <property type="protein sequence ID" value="KAJ7377518.1"/>
    <property type="molecule type" value="Genomic_DNA"/>
</dbReference>
<dbReference type="Proteomes" id="UP001163046">
    <property type="component" value="Unassembled WGS sequence"/>
</dbReference>
<dbReference type="GO" id="GO:0007156">
    <property type="term" value="P:homophilic cell adhesion via plasma membrane adhesion molecules"/>
    <property type="evidence" value="ECO:0007669"/>
    <property type="project" value="TreeGrafter"/>
</dbReference>
<keyword evidence="2" id="KW-1015">Disulfide bond</keyword>
<dbReference type="GO" id="GO:0008046">
    <property type="term" value="F:axon guidance receptor activity"/>
    <property type="evidence" value="ECO:0007669"/>
    <property type="project" value="TreeGrafter"/>
</dbReference>
<name>A0A9X0CX17_9CNID</name>
<comment type="caution">
    <text evidence="4">The sequence shown here is derived from an EMBL/GenBank/DDBJ whole genome shotgun (WGS) entry which is preliminary data.</text>
</comment>
<sequence>MVTVVKDWFTNRVRAILKITNTQQQDGGVYKCLLTVFDKTDYKLIIILVKVKEPLVFLAQPKIILQGYLSQNLEINCSTNDEKVAVSLLHRCHPLAAFTERQLKENKLSLNEKVFTLLNLDLRDAGIYACEAKREANSIRWPLGTGHLILSRARLPDYFVLKPEQPILVLKGQDASVTCESEGIAVTKLQWQKQTSSGEVPVPDSMVTIVKDRSANRVKAVLKITNAQVEYGGSYKCVVRVFEKTPGLRLAIRLIIAETAFAFH</sequence>
<keyword evidence="1" id="KW-0732">Signal</keyword>
<reference evidence="4" key="1">
    <citation type="submission" date="2023-01" db="EMBL/GenBank/DDBJ databases">
        <title>Genome assembly of the deep-sea coral Lophelia pertusa.</title>
        <authorList>
            <person name="Herrera S."/>
            <person name="Cordes E."/>
        </authorList>
    </citation>
    <scope>NUCLEOTIDE SEQUENCE</scope>
    <source>
        <strain evidence="4">USNM1676648</strain>
        <tissue evidence="4">Polyp</tissue>
    </source>
</reference>
<dbReference type="GO" id="GO:0050808">
    <property type="term" value="P:synapse organization"/>
    <property type="evidence" value="ECO:0007669"/>
    <property type="project" value="TreeGrafter"/>
</dbReference>
<dbReference type="InterPro" id="IPR050958">
    <property type="entry name" value="Cell_Adh-Cytoskel_Orgn"/>
</dbReference>
<dbReference type="InterPro" id="IPR003598">
    <property type="entry name" value="Ig_sub2"/>
</dbReference>
<dbReference type="Gene3D" id="2.60.40.10">
    <property type="entry name" value="Immunoglobulins"/>
    <property type="match status" value="1"/>
</dbReference>
<dbReference type="GO" id="GO:0030424">
    <property type="term" value="C:axon"/>
    <property type="evidence" value="ECO:0007669"/>
    <property type="project" value="TreeGrafter"/>
</dbReference>
<evidence type="ECO:0000313" key="4">
    <source>
        <dbReference type="EMBL" id="KAJ7377518.1"/>
    </source>
</evidence>
<dbReference type="GO" id="GO:0005886">
    <property type="term" value="C:plasma membrane"/>
    <property type="evidence" value="ECO:0007669"/>
    <property type="project" value="TreeGrafter"/>
</dbReference>
<keyword evidence="5" id="KW-1185">Reference proteome</keyword>
<proteinExistence type="predicted"/>
<dbReference type="OrthoDB" id="5989413at2759"/>
<dbReference type="InterPro" id="IPR013783">
    <property type="entry name" value="Ig-like_fold"/>
</dbReference>
<evidence type="ECO:0000256" key="1">
    <source>
        <dbReference type="ARBA" id="ARBA00022729"/>
    </source>
</evidence>
<dbReference type="SMART" id="SM00408">
    <property type="entry name" value="IGc2"/>
    <property type="match status" value="2"/>
</dbReference>
<dbReference type="AlphaFoldDB" id="A0A9X0CX17"/>
<dbReference type="PROSITE" id="PS50835">
    <property type="entry name" value="IG_LIKE"/>
    <property type="match status" value="1"/>
</dbReference>
<evidence type="ECO:0000256" key="2">
    <source>
        <dbReference type="ARBA" id="ARBA00023157"/>
    </source>
</evidence>
<dbReference type="SUPFAM" id="SSF48726">
    <property type="entry name" value="Immunoglobulin"/>
    <property type="match status" value="2"/>
</dbReference>
<dbReference type="InterPro" id="IPR003599">
    <property type="entry name" value="Ig_sub"/>
</dbReference>
<dbReference type="PANTHER" id="PTHR45080:SF8">
    <property type="entry name" value="IG-LIKE DOMAIN-CONTAINING PROTEIN"/>
    <property type="match status" value="1"/>
</dbReference>
<organism evidence="4 5">
    <name type="scientific">Desmophyllum pertusum</name>
    <dbReference type="NCBI Taxonomy" id="174260"/>
    <lineage>
        <taxon>Eukaryota</taxon>
        <taxon>Metazoa</taxon>
        <taxon>Cnidaria</taxon>
        <taxon>Anthozoa</taxon>
        <taxon>Hexacorallia</taxon>
        <taxon>Scleractinia</taxon>
        <taxon>Caryophylliina</taxon>
        <taxon>Caryophylliidae</taxon>
        <taxon>Desmophyllum</taxon>
    </lineage>
</organism>
<dbReference type="InterPro" id="IPR036179">
    <property type="entry name" value="Ig-like_dom_sf"/>
</dbReference>
<gene>
    <name evidence="4" type="primary">CNTN4</name>
    <name evidence="4" type="ORF">OS493_028501</name>
</gene>